<feature type="compositionally biased region" description="Polar residues" evidence="1">
    <location>
        <begin position="469"/>
        <end position="485"/>
    </location>
</feature>
<dbReference type="AlphaFoldDB" id="A0A545WDF9"/>
<organism evidence="3 4">
    <name type="scientific">Cordyceps javanica</name>
    <dbReference type="NCBI Taxonomy" id="43265"/>
    <lineage>
        <taxon>Eukaryota</taxon>
        <taxon>Fungi</taxon>
        <taxon>Dikarya</taxon>
        <taxon>Ascomycota</taxon>
        <taxon>Pezizomycotina</taxon>
        <taxon>Sordariomycetes</taxon>
        <taxon>Hypocreomycetidae</taxon>
        <taxon>Hypocreales</taxon>
        <taxon>Cordycipitaceae</taxon>
        <taxon>Cordyceps</taxon>
    </lineage>
</organism>
<keyword evidence="4" id="KW-1185">Reference proteome</keyword>
<comment type="caution">
    <text evidence="3">The sequence shown here is derived from an EMBL/GenBank/DDBJ whole genome shotgun (WGS) entry which is preliminary data.</text>
</comment>
<keyword evidence="3" id="KW-0378">Hydrolase</keyword>
<feature type="compositionally biased region" description="Low complexity" evidence="1">
    <location>
        <begin position="440"/>
        <end position="449"/>
    </location>
</feature>
<dbReference type="OrthoDB" id="5414836at2759"/>
<dbReference type="EMBL" id="SPUK01000001">
    <property type="protein sequence ID" value="TQW00843.1"/>
    <property type="molecule type" value="Genomic_DNA"/>
</dbReference>
<dbReference type="Proteomes" id="UP000315783">
    <property type="component" value="Unassembled WGS sequence"/>
</dbReference>
<feature type="compositionally biased region" description="Polar residues" evidence="1">
    <location>
        <begin position="542"/>
        <end position="581"/>
    </location>
</feature>
<dbReference type="PANTHER" id="PTHR38122:SF1">
    <property type="entry name" value="GLYCOPROTEIN X"/>
    <property type="match status" value="1"/>
</dbReference>
<evidence type="ECO:0000313" key="4">
    <source>
        <dbReference type="Proteomes" id="UP000315783"/>
    </source>
</evidence>
<evidence type="ECO:0000313" key="3">
    <source>
        <dbReference type="EMBL" id="TQW00843.1"/>
    </source>
</evidence>
<proteinExistence type="predicted"/>
<reference evidence="3 4" key="1">
    <citation type="journal article" date="2019" name="Appl. Microbiol. Biotechnol.">
        <title>Genome sequence of Isaria javanica and comparative genome analysis insights into family S53 peptidase evolution in fungal entomopathogens.</title>
        <authorList>
            <person name="Lin R."/>
            <person name="Zhang X."/>
            <person name="Xin B."/>
            <person name="Zou M."/>
            <person name="Gao Y."/>
            <person name="Qin F."/>
            <person name="Hu Q."/>
            <person name="Xie B."/>
            <person name="Cheng X."/>
        </authorList>
    </citation>
    <scope>NUCLEOTIDE SEQUENCE [LARGE SCALE GENOMIC DNA]</scope>
    <source>
        <strain evidence="3 4">IJ1G</strain>
    </source>
</reference>
<feature type="compositionally biased region" description="Low complexity" evidence="1">
    <location>
        <begin position="503"/>
        <end position="528"/>
    </location>
</feature>
<feature type="region of interest" description="Disordered" evidence="1">
    <location>
        <begin position="110"/>
        <end position="131"/>
    </location>
</feature>
<gene>
    <name evidence="3" type="ORF">IF1G_00774</name>
</gene>
<dbReference type="GO" id="GO:0004177">
    <property type="term" value="F:aminopeptidase activity"/>
    <property type="evidence" value="ECO:0007669"/>
    <property type="project" value="UniProtKB-KW"/>
</dbReference>
<evidence type="ECO:0000256" key="2">
    <source>
        <dbReference type="SAM" id="SignalP"/>
    </source>
</evidence>
<feature type="region of interest" description="Disordered" evidence="1">
    <location>
        <begin position="433"/>
        <end position="581"/>
    </location>
</feature>
<name>A0A545WDF9_9HYPO</name>
<protein>
    <submittedName>
        <fullName evidence="3">Methionine aminopeptidase</fullName>
    </submittedName>
</protein>
<keyword evidence="2" id="KW-0732">Signal</keyword>
<keyword evidence="3" id="KW-0031">Aminopeptidase</keyword>
<feature type="signal peptide" evidence="2">
    <location>
        <begin position="1"/>
        <end position="17"/>
    </location>
</feature>
<evidence type="ECO:0000256" key="1">
    <source>
        <dbReference type="SAM" id="MobiDB-lite"/>
    </source>
</evidence>
<dbReference type="PANTHER" id="PTHR38122">
    <property type="entry name" value="GLYCOPROTEIN X"/>
    <property type="match status" value="1"/>
</dbReference>
<keyword evidence="3" id="KW-0645">Protease</keyword>
<dbReference type="STRING" id="43265.A0A545WDF9"/>
<accession>A0A545WDF9</accession>
<feature type="chain" id="PRO_5021856812" evidence="2">
    <location>
        <begin position="18"/>
        <end position="614"/>
    </location>
</feature>
<sequence length="614" mass="64513">MKTFLAVVAAFVTGAISLNVDVDLFLLGDIEVEVGIGRHMAKECPTCCTGTLIETTIRETHYSTKTEIIYTTATERDVSTKFVTQTAVSTFTTSYPVTVTSLINCTKKPPASTTAMTKRTHPTPEPPAECDTVTSTEWRTETSTKTVLVPTVSVVPTTVTDVRTVTHERTTSITQWMPTTYTATVTRTSWYPVTVTSPHNVTVTSTSTTTETVVMTITTSYPVTSYWTVTKEGPTVTVPGPTVTATRPITRVTDCPAPTGSHVPLDPDSDLTFGCKPGTVCSPPMPADCNMWPGPPPDDFVCGAGQCIPSPPFTPVHWKENETSYYPPPRGFFNLDPGSFGLTNAVFEDRRPVDFYSKKSYAAPSHCFDECNNAYIAAEAEGKTDALCRPRSSFMLSLELCKRCVRVGTGVEVGLETFGPSFTQFVNFCNGSRSEPTRTAAPVPSGPASSSPPGPDSGLAPQPPHRTTVKVTASSGGFELPTSSAAEVPLPQTRPGTTTRSQPPATSGAATAAEPNAPEATASEPSAPEDTASEPAPKGKTVSGSSAAQMSRTGSTGSGPSDVEISSASNTVSGTSATSSPRATPVIIVTGGGSRFGRGTIPALVVAVFACILI</sequence>